<dbReference type="EMBL" id="JACRST010000011">
    <property type="protein sequence ID" value="MBC8546949.1"/>
    <property type="molecule type" value="Genomic_DNA"/>
</dbReference>
<dbReference type="PROSITE" id="PS52050">
    <property type="entry name" value="WYL"/>
    <property type="match status" value="1"/>
</dbReference>
<keyword evidence="2" id="KW-0804">Transcription</keyword>
<dbReference type="GO" id="GO:0003700">
    <property type="term" value="F:DNA-binding transcription factor activity"/>
    <property type="evidence" value="ECO:0007669"/>
    <property type="project" value="InterPro"/>
</dbReference>
<evidence type="ECO:0000313" key="5">
    <source>
        <dbReference type="Proteomes" id="UP000653127"/>
    </source>
</evidence>
<dbReference type="RefSeq" id="WP_249283026.1">
    <property type="nucleotide sequence ID" value="NZ_JACRST010000011.1"/>
</dbReference>
<comment type="caution">
    <text evidence="4">The sequence shown here is derived from an EMBL/GenBank/DDBJ whole genome shotgun (WGS) entry which is preliminary data.</text>
</comment>
<name>A0A926I428_9FIRM</name>
<keyword evidence="5" id="KW-1185">Reference proteome</keyword>
<dbReference type="InterPro" id="IPR057727">
    <property type="entry name" value="WCX_dom"/>
</dbReference>
<dbReference type="InterPro" id="IPR013196">
    <property type="entry name" value="HTH_11"/>
</dbReference>
<accession>A0A926I428</accession>
<dbReference type="InterPro" id="IPR001034">
    <property type="entry name" value="DeoR_HTH"/>
</dbReference>
<sequence length="303" mass="34100">MQINRLFEIVYLLLEREQMTAAQLAARFEVSPRTIYRDIDTLSGAGIPIYASKGKGGGIRLLPDFVLNKSLLSEREQNEILFALQSLRATSAGDNAVLDRLSTLFHREGADWIDVDFSRWGSGGGERETFRLLKAAILERRVVAFTYYSSYGLASERRVEPRMLRFKGGGWYLQGYCLAKQAYRTFKISRIENLRATGEPFLPRTDPLPELDGETSLPSGCLVSLKLWFSPRAAFRVWDEFEHSQVTHNPDGSFLVRAAYPEAGWVYGFLLSFGEDVRVLSPERVGLALREQAKKIAALYGGG</sequence>
<keyword evidence="1" id="KW-0805">Transcription regulation</keyword>
<dbReference type="PANTHER" id="PTHR34580:SF1">
    <property type="entry name" value="PROTEIN PAFC"/>
    <property type="match status" value="1"/>
</dbReference>
<dbReference type="Pfam" id="PF08279">
    <property type="entry name" value="HTH_11"/>
    <property type="match status" value="1"/>
</dbReference>
<evidence type="ECO:0000256" key="1">
    <source>
        <dbReference type="ARBA" id="ARBA00023015"/>
    </source>
</evidence>
<dbReference type="Pfam" id="PF13280">
    <property type="entry name" value="WYL"/>
    <property type="match status" value="1"/>
</dbReference>
<dbReference type="PANTHER" id="PTHR34580">
    <property type="match status" value="1"/>
</dbReference>
<dbReference type="InterPro" id="IPR028349">
    <property type="entry name" value="PafC-like"/>
</dbReference>
<reference evidence="4" key="1">
    <citation type="submission" date="2020-08" db="EMBL/GenBank/DDBJ databases">
        <title>Genome public.</title>
        <authorList>
            <person name="Liu C."/>
            <person name="Sun Q."/>
        </authorList>
    </citation>
    <scope>NUCLEOTIDE SEQUENCE</scope>
    <source>
        <strain evidence="4">NSJ-31</strain>
    </source>
</reference>
<dbReference type="PIRSF" id="PIRSF016838">
    <property type="entry name" value="PafC"/>
    <property type="match status" value="1"/>
</dbReference>
<dbReference type="InterPro" id="IPR036388">
    <property type="entry name" value="WH-like_DNA-bd_sf"/>
</dbReference>
<dbReference type="Pfam" id="PF25583">
    <property type="entry name" value="WCX"/>
    <property type="match status" value="1"/>
</dbReference>
<proteinExistence type="predicted"/>
<evidence type="ECO:0000259" key="3">
    <source>
        <dbReference type="PROSITE" id="PS51000"/>
    </source>
</evidence>
<dbReference type="PROSITE" id="PS51000">
    <property type="entry name" value="HTH_DEOR_2"/>
    <property type="match status" value="1"/>
</dbReference>
<protein>
    <submittedName>
        <fullName evidence="4">YafY family transcriptional regulator</fullName>
    </submittedName>
</protein>
<dbReference type="AlphaFoldDB" id="A0A926I428"/>
<gene>
    <name evidence="4" type="ORF">H8711_08380</name>
</gene>
<dbReference type="InterPro" id="IPR026881">
    <property type="entry name" value="WYL_dom"/>
</dbReference>
<evidence type="ECO:0000256" key="2">
    <source>
        <dbReference type="ARBA" id="ARBA00023163"/>
    </source>
</evidence>
<feature type="domain" description="HTH deoR-type" evidence="3">
    <location>
        <begin position="2"/>
        <end position="60"/>
    </location>
</feature>
<evidence type="ECO:0000313" key="4">
    <source>
        <dbReference type="EMBL" id="MBC8546949.1"/>
    </source>
</evidence>
<dbReference type="Gene3D" id="1.10.10.10">
    <property type="entry name" value="Winged helix-like DNA-binding domain superfamily/Winged helix DNA-binding domain"/>
    <property type="match status" value="1"/>
</dbReference>
<dbReference type="SUPFAM" id="SSF46785">
    <property type="entry name" value="Winged helix' DNA-binding domain"/>
    <property type="match status" value="1"/>
</dbReference>
<dbReference type="Proteomes" id="UP000653127">
    <property type="component" value="Unassembled WGS sequence"/>
</dbReference>
<organism evidence="4 5">
    <name type="scientific">Ligaoa zhengdingensis</name>
    <dbReference type="NCBI Taxonomy" id="2763658"/>
    <lineage>
        <taxon>Bacteria</taxon>
        <taxon>Bacillati</taxon>
        <taxon>Bacillota</taxon>
        <taxon>Clostridia</taxon>
        <taxon>Eubacteriales</taxon>
        <taxon>Oscillospiraceae</taxon>
        <taxon>Ligaoa</taxon>
    </lineage>
</organism>
<dbReference type="InterPro" id="IPR051534">
    <property type="entry name" value="CBASS_pafABC_assoc_protein"/>
</dbReference>
<dbReference type="InterPro" id="IPR036390">
    <property type="entry name" value="WH_DNA-bd_sf"/>
</dbReference>